<protein>
    <submittedName>
        <fullName evidence="2">Helix-turn-helix domain-containing protein</fullName>
    </submittedName>
</protein>
<accession>A0A923RH90</accession>
<dbReference type="EMBL" id="JACOOL010000004">
    <property type="protein sequence ID" value="MBC5636439.1"/>
    <property type="molecule type" value="Genomic_DNA"/>
</dbReference>
<dbReference type="InterPro" id="IPR010093">
    <property type="entry name" value="SinI_DNA-bd"/>
</dbReference>
<dbReference type="Proteomes" id="UP000637359">
    <property type="component" value="Unassembled WGS sequence"/>
</dbReference>
<evidence type="ECO:0000313" key="3">
    <source>
        <dbReference type="Proteomes" id="UP000637359"/>
    </source>
</evidence>
<evidence type="ECO:0000259" key="1">
    <source>
        <dbReference type="Pfam" id="PF12728"/>
    </source>
</evidence>
<comment type="caution">
    <text evidence="2">The sequence shown here is derived from an EMBL/GenBank/DDBJ whole genome shotgun (WGS) entry which is preliminary data.</text>
</comment>
<organism evidence="2 3">
    <name type="scientific">Ornithinibacillus hominis</name>
    <dbReference type="NCBI Taxonomy" id="2763055"/>
    <lineage>
        <taxon>Bacteria</taxon>
        <taxon>Bacillati</taxon>
        <taxon>Bacillota</taxon>
        <taxon>Bacilli</taxon>
        <taxon>Bacillales</taxon>
        <taxon>Bacillaceae</taxon>
        <taxon>Ornithinibacillus</taxon>
    </lineage>
</organism>
<dbReference type="NCBIfam" id="TIGR01764">
    <property type="entry name" value="excise"/>
    <property type="match status" value="1"/>
</dbReference>
<dbReference type="AlphaFoldDB" id="A0A923RH90"/>
<name>A0A923RH90_9BACI</name>
<keyword evidence="3" id="KW-1185">Reference proteome</keyword>
<dbReference type="SUPFAM" id="SSF46955">
    <property type="entry name" value="Putative DNA-binding domain"/>
    <property type="match status" value="1"/>
</dbReference>
<dbReference type="GO" id="GO:0003677">
    <property type="term" value="F:DNA binding"/>
    <property type="evidence" value="ECO:0007669"/>
    <property type="project" value="InterPro"/>
</dbReference>
<feature type="domain" description="Helix-turn-helix" evidence="1">
    <location>
        <begin position="6"/>
        <end position="53"/>
    </location>
</feature>
<dbReference type="InterPro" id="IPR041657">
    <property type="entry name" value="HTH_17"/>
</dbReference>
<sequence length="62" mass="7358">MERRTLTVKEVANYLGVHTDTIYTMVKLKQIPHLKLRNRILFTKDSIDLWVQDEAKKSLDNE</sequence>
<gene>
    <name evidence="2" type="ORF">H8S33_06325</name>
</gene>
<evidence type="ECO:0000313" key="2">
    <source>
        <dbReference type="EMBL" id="MBC5636439.1"/>
    </source>
</evidence>
<dbReference type="InterPro" id="IPR009061">
    <property type="entry name" value="DNA-bd_dom_put_sf"/>
</dbReference>
<proteinExistence type="predicted"/>
<dbReference type="Pfam" id="PF12728">
    <property type="entry name" value="HTH_17"/>
    <property type="match status" value="1"/>
</dbReference>
<dbReference type="RefSeq" id="WP_186869156.1">
    <property type="nucleotide sequence ID" value="NZ_JACOOL010000004.1"/>
</dbReference>
<reference evidence="2" key="1">
    <citation type="submission" date="2020-08" db="EMBL/GenBank/DDBJ databases">
        <title>Genome public.</title>
        <authorList>
            <person name="Liu C."/>
            <person name="Sun Q."/>
        </authorList>
    </citation>
    <scope>NUCLEOTIDE SEQUENCE</scope>
    <source>
        <strain evidence="2">BX22</strain>
    </source>
</reference>